<proteinExistence type="predicted"/>
<organism evidence="1 2">
    <name type="scientific">Glycomyces albidus</name>
    <dbReference type="NCBI Taxonomy" id="2656774"/>
    <lineage>
        <taxon>Bacteria</taxon>
        <taxon>Bacillati</taxon>
        <taxon>Actinomycetota</taxon>
        <taxon>Actinomycetes</taxon>
        <taxon>Glycomycetales</taxon>
        <taxon>Glycomycetaceae</taxon>
        <taxon>Glycomyces</taxon>
    </lineage>
</organism>
<gene>
    <name evidence="1" type="ORF">GFD30_22420</name>
</gene>
<accession>A0A6L5GF59</accession>
<dbReference type="AlphaFoldDB" id="A0A6L5GF59"/>
<name>A0A6L5GF59_9ACTN</name>
<dbReference type="RefSeq" id="WP_153027395.1">
    <property type="nucleotide sequence ID" value="NZ_WIAO01000039.1"/>
</dbReference>
<protein>
    <submittedName>
        <fullName evidence="1">Uncharacterized protein</fullName>
    </submittedName>
</protein>
<dbReference type="EMBL" id="WIAO01000039">
    <property type="protein sequence ID" value="MQM28297.1"/>
    <property type="molecule type" value="Genomic_DNA"/>
</dbReference>
<comment type="caution">
    <text evidence="1">The sequence shown here is derived from an EMBL/GenBank/DDBJ whole genome shotgun (WGS) entry which is preliminary data.</text>
</comment>
<evidence type="ECO:0000313" key="2">
    <source>
        <dbReference type="Proteomes" id="UP000477750"/>
    </source>
</evidence>
<keyword evidence="2" id="KW-1185">Reference proteome</keyword>
<evidence type="ECO:0000313" key="1">
    <source>
        <dbReference type="EMBL" id="MQM28297.1"/>
    </source>
</evidence>
<dbReference type="Proteomes" id="UP000477750">
    <property type="component" value="Unassembled WGS sequence"/>
</dbReference>
<reference evidence="1 2" key="1">
    <citation type="submission" date="2019-10" db="EMBL/GenBank/DDBJ databases">
        <title>Glycomyces albidus sp. nov., a novel actinomycete isolated from rhizosphere soil of wheat (Triticum aestivum L.).</title>
        <authorList>
            <person name="Qian L."/>
        </authorList>
    </citation>
    <scope>NUCLEOTIDE SEQUENCE [LARGE SCALE GENOMIC DNA]</scope>
    <source>
        <strain evidence="1 2">NEAU-7082</strain>
    </source>
</reference>
<sequence>MDIRFYRDADGSTKYEVGDRRKYAALGMWLSWDVDLSFTACLDALRAVDDAVSGRDPDAGFEGNEFAIEMNTREAVFRNIHHDDIPPSTYPIDEVRRATEAFWRFLLTVPANPNVTYEFRPDLPPHLSSLLKWEAYWRRPHPYRGRVEGIPATGPA</sequence>